<keyword evidence="8 13" id="KW-0347">Helicase</keyword>
<dbReference type="InterPro" id="IPR001650">
    <property type="entry name" value="Helicase_C-like"/>
</dbReference>
<dbReference type="Pfam" id="PF00397">
    <property type="entry name" value="WW"/>
    <property type="match status" value="1"/>
</dbReference>
<keyword evidence="6 13" id="KW-0547">Nucleotide-binding</keyword>
<evidence type="ECO:0000256" key="2">
    <source>
        <dbReference type="ARBA" id="ARBA00009334"/>
    </source>
</evidence>
<dbReference type="Gene3D" id="3.40.50.300">
    <property type="entry name" value="P-loop containing nucleotide triphosphate hydrolases"/>
    <property type="match status" value="2"/>
</dbReference>
<keyword evidence="5" id="KW-0698">rRNA processing</keyword>
<proteinExistence type="inferred from homology"/>
<keyword evidence="7 13" id="KW-0378">Hydrolase</keyword>
<feature type="domain" description="Helicase ATP-binding" evidence="15">
    <location>
        <begin position="220"/>
        <end position="396"/>
    </location>
</feature>
<dbReference type="GO" id="GO:0005524">
    <property type="term" value="F:ATP binding"/>
    <property type="evidence" value="ECO:0007669"/>
    <property type="project" value="UniProtKB-KW"/>
</dbReference>
<feature type="domain" description="WW" evidence="14">
    <location>
        <begin position="1"/>
        <end position="35"/>
    </location>
</feature>
<dbReference type="EC" id="3.6.4.13" evidence="3"/>
<dbReference type="InterPro" id="IPR011545">
    <property type="entry name" value="DEAD/DEAH_box_helicase_dom"/>
</dbReference>
<keyword evidence="4" id="KW-0690">Ribosome biogenesis</keyword>
<dbReference type="PROSITE" id="PS00039">
    <property type="entry name" value="DEAD_ATP_HELICASE"/>
    <property type="match status" value="1"/>
</dbReference>
<accession>A0AB34IPY4</accession>
<dbReference type="Pfam" id="PF00271">
    <property type="entry name" value="Helicase_C"/>
    <property type="match status" value="1"/>
</dbReference>
<evidence type="ECO:0000256" key="4">
    <source>
        <dbReference type="ARBA" id="ARBA00022517"/>
    </source>
</evidence>
<evidence type="ECO:0000259" key="15">
    <source>
        <dbReference type="PROSITE" id="PS51192"/>
    </source>
</evidence>
<comment type="caution">
    <text evidence="18">The sequence shown here is derived from an EMBL/GenBank/DDBJ whole genome shotgun (WGS) entry which is preliminary data.</text>
</comment>
<dbReference type="CDD" id="cd00268">
    <property type="entry name" value="DEADc"/>
    <property type="match status" value="1"/>
</dbReference>
<evidence type="ECO:0000256" key="10">
    <source>
        <dbReference type="ARBA" id="ARBA00023242"/>
    </source>
</evidence>
<dbReference type="PROSITE" id="PS51195">
    <property type="entry name" value="Q_MOTIF"/>
    <property type="match status" value="1"/>
</dbReference>
<evidence type="ECO:0000256" key="3">
    <source>
        <dbReference type="ARBA" id="ARBA00012552"/>
    </source>
</evidence>
<comment type="function">
    <text evidence="11">ATP-dependent RNA helicase required for 60S ribosomal subunit synthesis. Involved in efficient pre-rRNA processing, predominantly at site A3, which is necessary for the normal formation of 25S and 5.8S rRNAs.</text>
</comment>
<evidence type="ECO:0000259" key="17">
    <source>
        <dbReference type="PROSITE" id="PS51195"/>
    </source>
</evidence>
<dbReference type="InterPro" id="IPR044742">
    <property type="entry name" value="DEAD/DEAH_RhlB"/>
</dbReference>
<evidence type="ECO:0000256" key="12">
    <source>
        <dbReference type="PROSITE-ProRule" id="PRU00552"/>
    </source>
</evidence>
<dbReference type="InterPro" id="IPR027417">
    <property type="entry name" value="P-loop_NTPase"/>
</dbReference>
<evidence type="ECO:0000259" key="14">
    <source>
        <dbReference type="PROSITE" id="PS50020"/>
    </source>
</evidence>
<dbReference type="InterPro" id="IPR000629">
    <property type="entry name" value="RNA-helicase_DEAD-box_CS"/>
</dbReference>
<keyword evidence="9 13" id="KW-0067">ATP-binding</keyword>
<dbReference type="SUPFAM" id="SSF52540">
    <property type="entry name" value="P-loop containing nucleoside triphosphate hydrolases"/>
    <property type="match status" value="1"/>
</dbReference>
<evidence type="ECO:0000313" key="18">
    <source>
        <dbReference type="EMBL" id="KAL1503749.1"/>
    </source>
</evidence>
<name>A0AB34IPY4_PRYPA</name>
<evidence type="ECO:0000256" key="5">
    <source>
        <dbReference type="ARBA" id="ARBA00022552"/>
    </source>
</evidence>
<evidence type="ECO:0000256" key="8">
    <source>
        <dbReference type="ARBA" id="ARBA00022806"/>
    </source>
</evidence>
<dbReference type="InterPro" id="IPR014014">
    <property type="entry name" value="RNA_helicase_DEAD_Q_motif"/>
</dbReference>
<evidence type="ECO:0000259" key="16">
    <source>
        <dbReference type="PROSITE" id="PS51194"/>
    </source>
</evidence>
<dbReference type="PANTHER" id="PTHR47958">
    <property type="entry name" value="ATP-DEPENDENT RNA HELICASE DBP3"/>
    <property type="match status" value="1"/>
</dbReference>
<keyword evidence="19" id="KW-1185">Reference proteome</keyword>
<evidence type="ECO:0000256" key="11">
    <source>
        <dbReference type="ARBA" id="ARBA00037449"/>
    </source>
</evidence>
<organism evidence="18 19">
    <name type="scientific">Prymnesium parvum</name>
    <name type="common">Toxic golden alga</name>
    <dbReference type="NCBI Taxonomy" id="97485"/>
    <lineage>
        <taxon>Eukaryota</taxon>
        <taxon>Haptista</taxon>
        <taxon>Haptophyta</taxon>
        <taxon>Prymnesiophyceae</taxon>
        <taxon>Prymnesiales</taxon>
        <taxon>Prymnesiaceae</taxon>
        <taxon>Prymnesium</taxon>
    </lineage>
</organism>
<dbReference type="SMART" id="SM00456">
    <property type="entry name" value="WW"/>
    <property type="match status" value="1"/>
</dbReference>
<feature type="domain" description="DEAD-box RNA helicase Q" evidence="17">
    <location>
        <begin position="189"/>
        <end position="217"/>
    </location>
</feature>
<dbReference type="GO" id="GO:0016787">
    <property type="term" value="F:hydrolase activity"/>
    <property type="evidence" value="ECO:0007669"/>
    <property type="project" value="UniProtKB-KW"/>
</dbReference>
<dbReference type="Proteomes" id="UP001515480">
    <property type="component" value="Unassembled WGS sequence"/>
</dbReference>
<dbReference type="Pfam" id="PF00270">
    <property type="entry name" value="DEAD"/>
    <property type="match status" value="1"/>
</dbReference>
<dbReference type="PROSITE" id="PS51194">
    <property type="entry name" value="HELICASE_CTER"/>
    <property type="match status" value="1"/>
</dbReference>
<evidence type="ECO:0000256" key="6">
    <source>
        <dbReference type="ARBA" id="ARBA00022741"/>
    </source>
</evidence>
<keyword evidence="10" id="KW-0539">Nucleus</keyword>
<dbReference type="EMBL" id="JBGBPQ010000021">
    <property type="protein sequence ID" value="KAL1503749.1"/>
    <property type="molecule type" value="Genomic_DNA"/>
</dbReference>
<dbReference type="PROSITE" id="PS51192">
    <property type="entry name" value="HELICASE_ATP_BIND_1"/>
    <property type="match status" value="1"/>
</dbReference>
<protein>
    <recommendedName>
        <fullName evidence="3">RNA helicase</fullName>
        <ecNumber evidence="3">3.6.4.13</ecNumber>
    </recommendedName>
</protein>
<dbReference type="PROSITE" id="PS50020">
    <property type="entry name" value="WW_DOMAIN_2"/>
    <property type="match status" value="1"/>
</dbReference>
<evidence type="ECO:0000256" key="9">
    <source>
        <dbReference type="ARBA" id="ARBA00022840"/>
    </source>
</evidence>
<evidence type="ECO:0000256" key="1">
    <source>
        <dbReference type="ARBA" id="ARBA00004604"/>
    </source>
</evidence>
<dbReference type="CDD" id="cd00201">
    <property type="entry name" value="WW"/>
    <property type="match status" value="1"/>
</dbReference>
<dbReference type="Gene3D" id="2.20.70.10">
    <property type="match status" value="1"/>
</dbReference>
<evidence type="ECO:0000256" key="7">
    <source>
        <dbReference type="ARBA" id="ARBA00022801"/>
    </source>
</evidence>
<feature type="short sequence motif" description="Q motif" evidence="12">
    <location>
        <begin position="189"/>
        <end position="217"/>
    </location>
</feature>
<comment type="similarity">
    <text evidence="2">Belongs to the DEAD box helicase family. DDX5/DBP2 subfamily.</text>
</comment>
<dbReference type="AlphaFoldDB" id="A0AB34IPY4"/>
<dbReference type="FunFam" id="3.40.50.300:FF:000008">
    <property type="entry name" value="ATP-dependent RNA helicase RhlB"/>
    <property type="match status" value="1"/>
</dbReference>
<dbReference type="SMART" id="SM00490">
    <property type="entry name" value="HELICc"/>
    <property type="match status" value="1"/>
</dbReference>
<gene>
    <name evidence="18" type="ORF">AB1Y20_012218</name>
</gene>
<feature type="domain" description="Helicase C-terminal" evidence="16">
    <location>
        <begin position="411"/>
        <end position="572"/>
    </location>
</feature>
<sequence length="599" mass="64675">MPLPAGWEPKLDHTTGNVYFWNTSTNAVTWERPTELADERQQSHLLLQQAAAAGAEFVRCLANVGEVSGYEFQEGSDGTGYYRRADAPPPDDKEYARCVLARASAAGAEFVACANDVGEVQGYAHRDGPEGRGYYLLPGQRDVACESAHTFASRPNAPAAATRSSKEDISKWLKLHNVQLSEGCPPPLLTFEEALFPPSLMDEIQRAGFHMPSPIQSAAWSAAMAGRDLVAIARTGSGKTLGYLAPAILKLESNLAMLVRDAPSVLVLAPTRELALQIHAEAERFGGSSAIVSVALYGGAPREAQAAKLERGVHVVVATPGRLYDFINSGQVELDEVQYVVLDEADRMLDMGFEPQIREVLKQVPRDRRQMLMFSATWPEEVRVLAAKLLREPCKVTIGGSGGSALVANHDVEQRIIFTPSESQREAELIKQIKLQPAGARVIVFCSTKKTCAAVSRALRRHCSCGAIHGDKEQKEREKALADFRSGALPVLVATDVAARGLDIKDVQMVVNYEMPQKIEDYVHRIGRTGRAGAKGHAVSFMSAADAFHAPALIKILQDAKQTPPAELRKMAAIMGHAAGKPTAAASSSSSSTGRGLYD</sequence>
<evidence type="ECO:0000313" key="19">
    <source>
        <dbReference type="Proteomes" id="UP001515480"/>
    </source>
</evidence>
<dbReference type="InterPro" id="IPR036020">
    <property type="entry name" value="WW_dom_sf"/>
</dbReference>
<dbReference type="SUPFAM" id="SSF51045">
    <property type="entry name" value="WW domain"/>
    <property type="match status" value="1"/>
</dbReference>
<dbReference type="SMART" id="SM00487">
    <property type="entry name" value="DEXDc"/>
    <property type="match status" value="1"/>
</dbReference>
<dbReference type="GO" id="GO:0003676">
    <property type="term" value="F:nucleic acid binding"/>
    <property type="evidence" value="ECO:0007669"/>
    <property type="project" value="InterPro"/>
</dbReference>
<comment type="subcellular location">
    <subcellularLocation>
        <location evidence="1">Nucleus</location>
        <location evidence="1">Nucleolus</location>
    </subcellularLocation>
</comment>
<dbReference type="InterPro" id="IPR014001">
    <property type="entry name" value="Helicase_ATP-bd"/>
</dbReference>
<dbReference type="GO" id="GO:0003724">
    <property type="term" value="F:RNA helicase activity"/>
    <property type="evidence" value="ECO:0007669"/>
    <property type="project" value="UniProtKB-EC"/>
</dbReference>
<dbReference type="CDD" id="cd18787">
    <property type="entry name" value="SF2_C_DEAD"/>
    <property type="match status" value="1"/>
</dbReference>
<reference evidence="18 19" key="1">
    <citation type="journal article" date="2024" name="Science">
        <title>Giant polyketide synthase enzymes in the biosynthesis of giant marine polyether toxins.</title>
        <authorList>
            <person name="Fallon T.R."/>
            <person name="Shende V.V."/>
            <person name="Wierzbicki I.H."/>
            <person name="Pendleton A.L."/>
            <person name="Watervoot N.F."/>
            <person name="Auber R.P."/>
            <person name="Gonzalez D.J."/>
            <person name="Wisecaver J.H."/>
            <person name="Moore B.S."/>
        </authorList>
    </citation>
    <scope>NUCLEOTIDE SEQUENCE [LARGE SCALE GENOMIC DNA]</scope>
    <source>
        <strain evidence="18 19">12B1</strain>
    </source>
</reference>
<dbReference type="InterPro" id="IPR001202">
    <property type="entry name" value="WW_dom"/>
</dbReference>
<evidence type="ECO:0000256" key="13">
    <source>
        <dbReference type="RuleBase" id="RU000492"/>
    </source>
</evidence>